<proteinExistence type="predicted"/>
<evidence type="ECO:0000313" key="1">
    <source>
        <dbReference type="EMBL" id="WZN44978.1"/>
    </source>
</evidence>
<gene>
    <name evidence="1" type="ORF">WJU22_18950</name>
</gene>
<evidence type="ECO:0000313" key="2">
    <source>
        <dbReference type="Proteomes" id="UP001449657"/>
    </source>
</evidence>
<organism evidence="1 2">
    <name type="scientific">Chitinophaga caseinilytica</name>
    <dbReference type="NCBI Taxonomy" id="2267521"/>
    <lineage>
        <taxon>Bacteria</taxon>
        <taxon>Pseudomonadati</taxon>
        <taxon>Bacteroidota</taxon>
        <taxon>Chitinophagia</taxon>
        <taxon>Chitinophagales</taxon>
        <taxon>Chitinophagaceae</taxon>
        <taxon>Chitinophaga</taxon>
    </lineage>
</organism>
<dbReference type="EMBL" id="CP150096">
    <property type="protein sequence ID" value="WZN44978.1"/>
    <property type="molecule type" value="Genomic_DNA"/>
</dbReference>
<dbReference type="RefSeq" id="WP_341839737.1">
    <property type="nucleotide sequence ID" value="NZ_CP149792.1"/>
</dbReference>
<protein>
    <recommendedName>
        <fullName evidence="3">3-oxoacyl-ACP synthase</fullName>
    </recommendedName>
</protein>
<reference evidence="1 2" key="1">
    <citation type="submission" date="2024-03" db="EMBL/GenBank/DDBJ databases">
        <title>Chitinophaga caseinilytica sp. nov., a casein hydrolysing bacterium isolated from forest soil.</title>
        <authorList>
            <person name="Lee D.S."/>
            <person name="Han D.M."/>
            <person name="Baek J.H."/>
            <person name="Choi D.G."/>
            <person name="Jeon J.H."/>
            <person name="Jeon C.O."/>
        </authorList>
    </citation>
    <scope>NUCLEOTIDE SEQUENCE [LARGE SCALE GENOMIC DNA]</scope>
    <source>
        <strain evidence="1 2">KACC 19118</strain>
    </source>
</reference>
<name>A0ABZ2YZV4_9BACT</name>
<dbReference type="Proteomes" id="UP001449657">
    <property type="component" value="Chromosome"/>
</dbReference>
<evidence type="ECO:0008006" key="3">
    <source>
        <dbReference type="Google" id="ProtNLM"/>
    </source>
</evidence>
<keyword evidence="2" id="KW-1185">Reference proteome</keyword>
<sequence>MEDKVAHKLLLKQFCEQVILQRIAISRQAMDEAQAAANQEGKSSAGDKYETSRAMGHLEKDMYARQLVAHQQELAALRAVNVQSICLVPAAGAFVRSANAGFFIGAGLGKQIVDGETVIFLSPASPLAQQLMRRKVGDTFDFKGKETILEIY</sequence>
<accession>A0ABZ2YZV4</accession>